<accession>A0A6N7IYW8</accession>
<evidence type="ECO:0000256" key="7">
    <source>
        <dbReference type="ARBA" id="ARBA00022989"/>
    </source>
</evidence>
<feature type="domain" description="ABC transmembrane type-1" evidence="10">
    <location>
        <begin position="28"/>
        <end position="221"/>
    </location>
</feature>
<proteinExistence type="inferred from homology"/>
<feature type="transmembrane region" description="Helical" evidence="9">
    <location>
        <begin position="90"/>
        <end position="111"/>
    </location>
</feature>
<dbReference type="InterPro" id="IPR035906">
    <property type="entry name" value="MetI-like_sf"/>
</dbReference>
<dbReference type="Pfam" id="PF00528">
    <property type="entry name" value="BPD_transp_1"/>
    <property type="match status" value="1"/>
</dbReference>
<comment type="caution">
    <text evidence="11">The sequence shown here is derived from an EMBL/GenBank/DDBJ whole genome shotgun (WGS) entry which is preliminary data.</text>
</comment>
<name>A0A6N7IYW8_9FIRM</name>
<evidence type="ECO:0000256" key="2">
    <source>
        <dbReference type="ARBA" id="ARBA00010072"/>
    </source>
</evidence>
<evidence type="ECO:0000313" key="11">
    <source>
        <dbReference type="EMBL" id="MQN01504.1"/>
    </source>
</evidence>
<protein>
    <submittedName>
        <fullName evidence="11">Amino acid ABC transporter permease</fullName>
    </submittedName>
</protein>
<reference evidence="11" key="1">
    <citation type="journal article" date="2020" name="Appl. Environ. Microbiol.">
        <title>Medium-Chain Fatty Acid Synthesis by 'Candidatus Weimeria bifida' gen. nov., sp. nov., and 'Candidatus Pseudoramibacter fermentans' sp. nov.</title>
        <authorList>
            <person name="Scarborough M.J."/>
            <person name="Myers K.S."/>
            <person name="Donohue T.J."/>
            <person name="Noguera D.R."/>
        </authorList>
    </citation>
    <scope>NUCLEOTIDE SEQUENCE</scope>
    <source>
        <strain evidence="11">LCO1.1</strain>
    </source>
</reference>
<gene>
    <name evidence="11" type="ORF">FRC54_06185</name>
</gene>
<evidence type="ECO:0000313" key="12">
    <source>
        <dbReference type="Proteomes" id="UP000460257"/>
    </source>
</evidence>
<dbReference type="GO" id="GO:0006865">
    <property type="term" value="P:amino acid transport"/>
    <property type="evidence" value="ECO:0007669"/>
    <property type="project" value="UniProtKB-KW"/>
</dbReference>
<dbReference type="GO" id="GO:0022857">
    <property type="term" value="F:transmembrane transporter activity"/>
    <property type="evidence" value="ECO:0007669"/>
    <property type="project" value="InterPro"/>
</dbReference>
<evidence type="ECO:0000256" key="1">
    <source>
        <dbReference type="ARBA" id="ARBA00004651"/>
    </source>
</evidence>
<feature type="transmembrane region" description="Helical" evidence="9">
    <location>
        <begin position="203"/>
        <end position="224"/>
    </location>
</feature>
<evidence type="ECO:0000256" key="3">
    <source>
        <dbReference type="ARBA" id="ARBA00022448"/>
    </source>
</evidence>
<dbReference type="PANTHER" id="PTHR30614">
    <property type="entry name" value="MEMBRANE COMPONENT OF AMINO ACID ABC TRANSPORTER"/>
    <property type="match status" value="1"/>
</dbReference>
<evidence type="ECO:0000256" key="4">
    <source>
        <dbReference type="ARBA" id="ARBA00022475"/>
    </source>
</evidence>
<dbReference type="InterPro" id="IPR010065">
    <property type="entry name" value="AA_ABC_transptr_permease_3TM"/>
</dbReference>
<evidence type="ECO:0000256" key="5">
    <source>
        <dbReference type="ARBA" id="ARBA00022692"/>
    </source>
</evidence>
<dbReference type="AlphaFoldDB" id="A0A6N7IYW8"/>
<dbReference type="GO" id="GO:0043190">
    <property type="term" value="C:ATP-binding cassette (ABC) transporter complex"/>
    <property type="evidence" value="ECO:0007669"/>
    <property type="project" value="InterPro"/>
</dbReference>
<keyword evidence="7 9" id="KW-1133">Transmembrane helix</keyword>
<dbReference type="PROSITE" id="PS50928">
    <property type="entry name" value="ABC_TM1"/>
    <property type="match status" value="1"/>
</dbReference>
<dbReference type="InterPro" id="IPR043429">
    <property type="entry name" value="ArtM/GltK/GlnP/TcyL/YhdX-like"/>
</dbReference>
<sequence>MSFFATIGQHLYDDFVVEGRYMYILQGLGNTVVITIFALILGLALGVISSIINVFYANGKRGPLMRVLKVIVSIYITVIRGTPTVVQLMIMYFVILTSGSPLVIAILAFGINSGAYVSEVFRSGIQSVDYGQTEAGRSLGLSANQTMFKIVLPQAIKNVTPAIFNEFITLLKETSVSGYVGIQDLTKGGDIIRSITYDAFTPLLLVAGIYLVIVIGLTQIQHVVERRLQKSDRH</sequence>
<evidence type="ECO:0000259" key="10">
    <source>
        <dbReference type="PROSITE" id="PS50928"/>
    </source>
</evidence>
<comment type="subcellular location">
    <subcellularLocation>
        <location evidence="1 9">Cell membrane</location>
        <topology evidence="1 9">Multi-pass membrane protein</topology>
    </subcellularLocation>
</comment>
<dbReference type="Proteomes" id="UP000460257">
    <property type="component" value="Unassembled WGS sequence"/>
</dbReference>
<evidence type="ECO:0000256" key="8">
    <source>
        <dbReference type="ARBA" id="ARBA00023136"/>
    </source>
</evidence>
<dbReference type="PANTHER" id="PTHR30614:SF20">
    <property type="entry name" value="GLUTAMINE TRANSPORT SYSTEM PERMEASE PROTEIN GLNP"/>
    <property type="match status" value="1"/>
</dbReference>
<dbReference type="Gene3D" id="1.10.3720.10">
    <property type="entry name" value="MetI-like"/>
    <property type="match status" value="1"/>
</dbReference>
<dbReference type="SUPFAM" id="SSF161098">
    <property type="entry name" value="MetI-like"/>
    <property type="match status" value="1"/>
</dbReference>
<comment type="similarity">
    <text evidence="2">Belongs to the binding-protein-dependent transport system permease family. HisMQ subfamily.</text>
</comment>
<dbReference type="CDD" id="cd06261">
    <property type="entry name" value="TM_PBP2"/>
    <property type="match status" value="1"/>
</dbReference>
<keyword evidence="5 9" id="KW-0812">Transmembrane</keyword>
<keyword evidence="12" id="KW-1185">Reference proteome</keyword>
<keyword evidence="6" id="KW-0029">Amino-acid transport</keyword>
<keyword evidence="8 9" id="KW-0472">Membrane</keyword>
<keyword evidence="3 9" id="KW-0813">Transport</keyword>
<evidence type="ECO:0000256" key="9">
    <source>
        <dbReference type="RuleBase" id="RU363032"/>
    </source>
</evidence>
<evidence type="ECO:0000256" key="6">
    <source>
        <dbReference type="ARBA" id="ARBA00022970"/>
    </source>
</evidence>
<organism evidence="11 12">
    <name type="scientific">Candidatus Weimeria bifida</name>
    <dbReference type="NCBI Taxonomy" id="2599074"/>
    <lineage>
        <taxon>Bacteria</taxon>
        <taxon>Bacillati</taxon>
        <taxon>Bacillota</taxon>
        <taxon>Clostridia</taxon>
        <taxon>Lachnospirales</taxon>
        <taxon>Lachnospiraceae</taxon>
        <taxon>Candidatus Weimeria</taxon>
    </lineage>
</organism>
<dbReference type="InterPro" id="IPR000515">
    <property type="entry name" value="MetI-like"/>
</dbReference>
<dbReference type="EMBL" id="VOGC01000006">
    <property type="protein sequence ID" value="MQN01504.1"/>
    <property type="molecule type" value="Genomic_DNA"/>
</dbReference>
<keyword evidence="4" id="KW-1003">Cell membrane</keyword>
<feature type="transmembrane region" description="Helical" evidence="9">
    <location>
        <begin position="32"/>
        <end position="56"/>
    </location>
</feature>
<dbReference type="NCBIfam" id="TIGR01726">
    <property type="entry name" value="HEQRo_perm_3TM"/>
    <property type="match status" value="1"/>
</dbReference>